<dbReference type="HOGENOM" id="CLU_491120_0_0_1"/>
<sequence length="555" mass="63423">MHFFFYKLVFSSLLLLLVLIFYFQTLCKNVVKMALRRKFTFELPEDSYWNESDSNSSGLFDDLQSKQLQARAAVDNLFGGDETPKPYVPSQNPTPVPGSVAPPQIDVRAAAASDKTNIRLTDTSPKASGKIVDDFLNMKFADNVKHAPILQSAPSVVSEASASSLPSEAQRLDLDYNRLRQEHRKLKDQHEVLRHERFQPLTIESSIKRMLQGHIVPLDCYRSLRDKTLLLKQAVSTCDSNTIFKIVIFLERTLKENIFFKIMDDQRSACRVYTRHLQITSNWEKMNKFLRGVGQYQHASVIEFESTRKYKKNPDKRVPLLRTMLHGSFSIPEMKFEARQVETLMRNYEIQLQMEKMDAGGKGEHFRKFPKTTSLIGLPALSTLYYSAMYHFDDSSTSSASLPSVQTLIRFNDRLALQTIVSALTRQSRWPDIDKLLQPKTITMTFSAAKSVFKGKKSTSKWGVSINNHNLLTIIRRSHPSPPTDFIYRILKGENDAQERLRLALLFDAPEMVIECMTQKGDRISLASYTKSLKPNSVESFKAVAALNNPSIKWK</sequence>
<keyword evidence="5" id="KW-0968">Cytoplasmic vesicle</keyword>
<dbReference type="GeneID" id="9810671"/>
<dbReference type="GO" id="GO:0005773">
    <property type="term" value="C:vacuole"/>
    <property type="evidence" value="ECO:0007669"/>
    <property type="project" value="GOC"/>
</dbReference>
<evidence type="ECO:0000256" key="5">
    <source>
        <dbReference type="ARBA" id="ARBA00023329"/>
    </source>
</evidence>
<evidence type="ECO:0000256" key="1">
    <source>
        <dbReference type="ARBA" id="ARBA00004412"/>
    </source>
</evidence>
<dbReference type="STRING" id="31234.E3LTI1"/>
<evidence type="ECO:0000256" key="6">
    <source>
        <dbReference type="SAM" id="Coils"/>
    </source>
</evidence>
<evidence type="ECO:0000256" key="4">
    <source>
        <dbReference type="ARBA" id="ARBA00022753"/>
    </source>
</evidence>
<protein>
    <submittedName>
        <fullName evidence="8">CRE-SPE-39 protein</fullName>
    </submittedName>
</protein>
<dbReference type="GO" id="GO:0007286">
    <property type="term" value="P:spermatid development"/>
    <property type="evidence" value="ECO:0007669"/>
    <property type="project" value="EnsemblMetazoa"/>
</dbReference>
<comment type="subcellular location">
    <subcellularLocation>
        <location evidence="2">Cytoplasmic vesicle</location>
    </subcellularLocation>
    <subcellularLocation>
        <location evidence="1">Early endosome</location>
    </subcellularLocation>
    <subcellularLocation>
        <location evidence="3">Late endosome</location>
    </subcellularLocation>
</comment>
<dbReference type="GO" id="GO:0005770">
    <property type="term" value="C:late endosome"/>
    <property type="evidence" value="ECO:0007669"/>
    <property type="project" value="UniProtKB-SubCell"/>
</dbReference>
<dbReference type="EMBL" id="DS268415">
    <property type="protein sequence ID" value="EFP10864.1"/>
    <property type="molecule type" value="Genomic_DNA"/>
</dbReference>
<dbReference type="FunCoup" id="E3LTI1">
    <property type="interactions" value="3041"/>
</dbReference>
<dbReference type="InterPro" id="IPR040057">
    <property type="entry name" value="Spe-39"/>
</dbReference>
<keyword evidence="4" id="KW-0967">Endosome</keyword>
<dbReference type="KEGG" id="crq:GCK72_017995"/>
<evidence type="ECO:0000256" key="2">
    <source>
        <dbReference type="ARBA" id="ARBA00004541"/>
    </source>
</evidence>
<dbReference type="GO" id="GO:0007034">
    <property type="term" value="P:vacuolar transport"/>
    <property type="evidence" value="ECO:0007669"/>
    <property type="project" value="EnsemblMetazoa"/>
</dbReference>
<dbReference type="GO" id="GO:0005769">
    <property type="term" value="C:early endosome"/>
    <property type="evidence" value="ECO:0007669"/>
    <property type="project" value="UniProtKB-SubCell"/>
</dbReference>
<evidence type="ECO:0000313" key="9">
    <source>
        <dbReference type="Proteomes" id="UP000008281"/>
    </source>
</evidence>
<dbReference type="InParanoid" id="E3LTI1"/>
<keyword evidence="9" id="KW-1185">Reference proteome</keyword>
<evidence type="ECO:0000256" key="3">
    <source>
        <dbReference type="ARBA" id="ARBA00004603"/>
    </source>
</evidence>
<dbReference type="OrthoDB" id="9977282at2759"/>
<reference evidence="8" key="1">
    <citation type="submission" date="2007-07" db="EMBL/GenBank/DDBJ databases">
        <title>PCAP assembly of the Caenorhabditis remanei genome.</title>
        <authorList>
            <consortium name="The Caenorhabditis remanei Sequencing Consortium"/>
            <person name="Wilson R.K."/>
        </authorList>
    </citation>
    <scope>NUCLEOTIDE SEQUENCE [LARGE SCALE GENOMIC DNA]</scope>
    <source>
        <strain evidence="8">PB4641</strain>
    </source>
</reference>
<evidence type="ECO:0000313" key="8">
    <source>
        <dbReference type="EMBL" id="EFP10864.1"/>
    </source>
</evidence>
<dbReference type="PANTHER" id="PTHR13364:SF6">
    <property type="entry name" value="SPERMATOGENESIS-DEFECTIVE PROTEIN 39 HOMOLOG"/>
    <property type="match status" value="1"/>
</dbReference>
<organism evidence="9">
    <name type="scientific">Caenorhabditis remanei</name>
    <name type="common">Caenorhabditis vulgaris</name>
    <dbReference type="NCBI Taxonomy" id="31234"/>
    <lineage>
        <taxon>Eukaryota</taxon>
        <taxon>Metazoa</taxon>
        <taxon>Ecdysozoa</taxon>
        <taxon>Nematoda</taxon>
        <taxon>Chromadorea</taxon>
        <taxon>Rhabditida</taxon>
        <taxon>Rhabditina</taxon>
        <taxon>Rhabditomorpha</taxon>
        <taxon>Rhabditoidea</taxon>
        <taxon>Rhabditidae</taxon>
        <taxon>Peloderinae</taxon>
        <taxon>Caenorhabditis</taxon>
    </lineage>
</organism>
<dbReference type="eggNOG" id="KOG4677">
    <property type="taxonomic scope" value="Eukaryota"/>
</dbReference>
<dbReference type="OMA" id="PEMVIEC"/>
<proteinExistence type="predicted"/>
<keyword evidence="6" id="KW-0175">Coiled coil</keyword>
<feature type="coiled-coil region" evidence="6">
    <location>
        <begin position="169"/>
        <end position="196"/>
    </location>
</feature>
<evidence type="ECO:0000256" key="7">
    <source>
        <dbReference type="SAM" id="MobiDB-lite"/>
    </source>
</evidence>
<dbReference type="PANTHER" id="PTHR13364">
    <property type="entry name" value="DEFECTIVE SPERMATOGENESIS PROTEIN 39"/>
    <property type="match status" value="1"/>
</dbReference>
<accession>E3LTI1</accession>
<dbReference type="AlphaFoldDB" id="E3LTI1"/>
<dbReference type="GO" id="GO:0006886">
    <property type="term" value="P:intracellular protein transport"/>
    <property type="evidence" value="ECO:0007669"/>
    <property type="project" value="TreeGrafter"/>
</dbReference>
<feature type="region of interest" description="Disordered" evidence="7">
    <location>
        <begin position="81"/>
        <end position="101"/>
    </location>
</feature>
<dbReference type="GO" id="GO:0048477">
    <property type="term" value="P:oogenesis"/>
    <property type="evidence" value="ECO:0007669"/>
    <property type="project" value="EnsemblMetazoa"/>
</dbReference>
<dbReference type="RefSeq" id="XP_003112343.2">
    <property type="nucleotide sequence ID" value="XM_003112295.2"/>
</dbReference>
<name>E3LTI1_CAERE</name>
<gene>
    <name evidence="8" type="primary">Cre-spe-39</name>
    <name evidence="8" type="ORF">CRE_30912</name>
</gene>
<dbReference type="GO" id="GO:0006624">
    <property type="term" value="P:vacuolar protein processing"/>
    <property type="evidence" value="ECO:0007669"/>
    <property type="project" value="EnsemblMetazoa"/>
</dbReference>
<dbReference type="CTD" id="9810671"/>
<dbReference type="Proteomes" id="UP000008281">
    <property type="component" value="Unassembled WGS sequence"/>
</dbReference>